<feature type="transmembrane region" description="Helical" evidence="11">
    <location>
        <begin position="78"/>
        <end position="101"/>
    </location>
</feature>
<proteinExistence type="predicted"/>
<feature type="compositionally biased region" description="Polar residues" evidence="10">
    <location>
        <begin position="409"/>
        <end position="434"/>
    </location>
</feature>
<dbReference type="FunFam" id="1.20.120.350:FF:000008">
    <property type="entry name" value="Voltage-dependent T-type calcium channel subunit alpha"/>
    <property type="match status" value="1"/>
</dbReference>
<dbReference type="Gene3D" id="1.20.120.350">
    <property type="entry name" value="Voltage-gated potassium channels. Chain C"/>
    <property type="match status" value="4"/>
</dbReference>
<evidence type="ECO:0000256" key="5">
    <source>
        <dbReference type="ARBA" id="ARBA00022837"/>
    </source>
</evidence>
<dbReference type="FunFam" id="1.20.120.350:FF:000007">
    <property type="entry name" value="Voltage-dependent T-type calcium channel subunit alpha"/>
    <property type="match status" value="1"/>
</dbReference>
<dbReference type="GO" id="GO:0005248">
    <property type="term" value="F:voltage-gated sodium channel activity"/>
    <property type="evidence" value="ECO:0007669"/>
    <property type="project" value="TreeGrafter"/>
</dbReference>
<keyword evidence="4 11" id="KW-0812">Transmembrane</keyword>
<comment type="catalytic activity">
    <reaction evidence="8">
        <text>Ca(2+)(in) = Ca(2+)(out)</text>
        <dbReference type="Rhea" id="RHEA:29671"/>
        <dbReference type="ChEBI" id="CHEBI:29108"/>
    </reaction>
</comment>
<dbReference type="GO" id="GO:0001518">
    <property type="term" value="C:voltage-gated sodium channel complex"/>
    <property type="evidence" value="ECO:0007669"/>
    <property type="project" value="TreeGrafter"/>
</dbReference>
<feature type="transmembrane region" description="Helical" evidence="11">
    <location>
        <begin position="1266"/>
        <end position="1288"/>
    </location>
</feature>
<feature type="transmembrane region" description="Helical" evidence="11">
    <location>
        <begin position="1191"/>
        <end position="1214"/>
    </location>
</feature>
<gene>
    <name evidence="13" type="primary">Cacna1h</name>
    <name evidence="13" type="ORF">AWC38_SpisGene12265</name>
</gene>
<dbReference type="SUPFAM" id="SSF81324">
    <property type="entry name" value="Voltage-gated potassium channels"/>
    <property type="match status" value="4"/>
</dbReference>
<feature type="compositionally biased region" description="Polar residues" evidence="10">
    <location>
        <begin position="814"/>
        <end position="823"/>
    </location>
</feature>
<name>A0A2B4S2A7_STYPI</name>
<sequence length="1806" mass="203280">MLCKWIAMGLFGKLAYFGDAWNRLDCFIVAAGTFELLYNKGEYLSAVRAIRVLRPLRAINRVPSIRILVTLLLDTLPMLWNVLAICFFIFAIFGIVAVQLWRGALRGRCFLDLPQGVSQNSSNLTDFYIPSFDKPDFVCAVDGVPGMQTCIKEFIPALKNENRECSLNYGGFMNQSRRSNNSNNCINWNQYYTDCRKKGDNPSWGAIGFDNIFIAWVAIFQVITLEGWSDIMYYVQDAHGFWNWIYFVILIVIASYFMTNLCLVVITTQFQETKQRENELLRESRRREGTSTSTIASSRYGKDGCWVEILRYVEHLIRRFKRRLYKRFHWKYCDGGSKRKASRHRKRRRRKKKLVYHHHHHHHHHHHYHHHVHCTDPDCPCSKVAPQFSVHPGSADATPNTSTVDIQPIQSKDVQPSSNTLTVPGQVPSNGTSGRENDNGNGKGKIPTISIITGSSCSVRKEPSSSTRGGEMITTATAAVAINGKSAVADMATHTFLSAASLSSAAATATASAAAASVIHNVCSCAVEHVEEDIKVDYESECVYEEDGGSESEFTDDEVDEEEHGKDTACSRLRQVCRRSVDSKWFMYIIMAAIFLNTLSMGIEYHGQPTKMTHVLEILNHIFTAIFGVEMLLKLVGMGLYGYIKDPFNLFDGFIVIMSIVELFGVGDSNISVLRSFRLLRIFKLVRFLPALRRQLLVMIHTMDNVVTFLALLVLFIFTASILGMNLFGGKYMFRDENGIYSAARANFDDLFWALVTVFQVLTQEDWNTVMYDGMRATTKWAALYFILLMTIGNYILFNLLVAILVEGFANQPEKTGSTWSLKSRSSSSRNNGDYETCREVSSYPMTTPRVCVSRIPSPEDALHGHYHEPDEPVQHIRCSFPSLSPKCSLFRDECHASAPTSPASTSPHVARKTLSFGDTTTMVIANPAHAQRCITSDDENEASAKEDDESVVANESVSRCCPRRRNWSLYLFSPSNRFRQWNIALYKNKWFDRVILFFILLNCIAMALEKPGLKSDDKLKKAIDISMYIFLGIFTLEMMVKTTKTESSILGVLRVFRALRTLRPLRVISRAPGLKIVVETLISSLKPIGNIVLIAATFFIIFGILGVQLFKGKFYHCKDSEHPTVATKNDCQKLGLTWENKEYNFDNLARALLTLFVFSTKDGWVTIMYDGIDAVGVDKQPIPNHNKWNVLFFVAFLLLAGFVVLNMLVGVVVENFQKCRDMIEKDRLAEKDKERAEKLQSEADRDEAEEFPQPRRFFHQICTHGYFDLGISAVIFLNVICMAMEHYRQPEEMTLFLRYANYVFTAIFIVEGVLKIYALGFKKYIKERWNQLDLLIILLSIVGIVLEEMKSKLPINPTIIRVMRVLRIARVLKLLKTAEGIRKLLDTVAEALPQVGNLGLLFLLMFFIFAALGMELFGQVECTDEVPCEGLDHHAHFKDFGFSMLTLFRVSTGDNWNGILKDIINKKRCELNSTSGCAALEHIAPIYFAIFVLATQFVLLNVVVAVLMKHLEDAKEESPTASSEEGSDDVLAIQVDRVSDPKHMQGGSSKDHEYCMVPSGVKGKTESNNNPLVVVPVVGVVRQTNGSDSSLSSIGPVQPEGASSYWLPAIDQAKPEHNKSLASIRLPPIGKSSDKIDDSSLSEMSSPENDKPISKRLDGQISPRAPIYVMSEDSDLNDSNMEVDHDHSKVFRPVETSTKSKGSVRSPSPQSSSEDEGKNTKIHLRKSHYKSESPRGKTRQKQPKTSIVSPKPDGKPVTPGAKPVKPDARWASPVINVEKGKETIKLDSPKHDENKGTDYQMQSYV</sequence>
<feature type="region of interest" description="Disordered" evidence="10">
    <location>
        <begin position="814"/>
        <end position="834"/>
    </location>
</feature>
<evidence type="ECO:0000256" key="10">
    <source>
        <dbReference type="SAM" id="MobiDB-lite"/>
    </source>
</evidence>
<feature type="compositionally biased region" description="Acidic residues" evidence="10">
    <location>
        <begin position="546"/>
        <end position="562"/>
    </location>
</feature>
<feature type="region of interest" description="Disordered" evidence="10">
    <location>
        <begin position="1677"/>
        <end position="1806"/>
    </location>
</feature>
<keyword evidence="5" id="KW-0106">Calcium</keyword>
<feature type="coiled-coil region" evidence="9">
    <location>
        <begin position="1223"/>
        <end position="1250"/>
    </location>
</feature>
<evidence type="ECO:0000256" key="11">
    <source>
        <dbReference type="SAM" id="Phobius"/>
    </source>
</evidence>
<evidence type="ECO:0000256" key="7">
    <source>
        <dbReference type="ARBA" id="ARBA00023136"/>
    </source>
</evidence>
<feature type="domain" description="Ion transport" evidence="12">
    <location>
        <begin position="1050"/>
        <end position="1221"/>
    </location>
</feature>
<dbReference type="GO" id="GO:0070509">
    <property type="term" value="P:calcium ion import"/>
    <property type="evidence" value="ECO:0007669"/>
    <property type="project" value="TreeGrafter"/>
</dbReference>
<feature type="transmembrane region" description="Helical" evidence="11">
    <location>
        <begin position="204"/>
        <end position="224"/>
    </location>
</feature>
<comment type="subcellular location">
    <subcellularLocation>
        <location evidence="1">Membrane</location>
        <topology evidence="1">Multi-pass membrane protein</topology>
    </subcellularLocation>
</comment>
<feature type="transmembrane region" description="Helical" evidence="11">
    <location>
        <begin position="782"/>
        <end position="806"/>
    </location>
</feature>
<feature type="region of interest" description="Disordered" evidence="10">
    <location>
        <begin position="1541"/>
        <end position="1563"/>
    </location>
</feature>
<feature type="transmembrane region" description="Helical" evidence="11">
    <location>
        <begin position="991"/>
        <end position="1009"/>
    </location>
</feature>
<keyword evidence="14" id="KW-1185">Reference proteome</keyword>
<comment type="caution">
    <text evidence="13">The sequence shown here is derived from an EMBL/GenBank/DDBJ whole genome shotgun (WGS) entry which is preliminary data.</text>
</comment>
<dbReference type="FunFam" id="1.10.287.70:FF:000018">
    <property type="entry name" value="Voltage-dependent T-type calcium channel subunit alpha"/>
    <property type="match status" value="1"/>
</dbReference>
<dbReference type="OrthoDB" id="416585at2759"/>
<feature type="region of interest" description="Disordered" evidence="10">
    <location>
        <begin position="409"/>
        <end position="447"/>
    </location>
</feature>
<evidence type="ECO:0000313" key="13">
    <source>
        <dbReference type="EMBL" id="PFX23179.1"/>
    </source>
</evidence>
<evidence type="ECO:0000313" key="14">
    <source>
        <dbReference type="Proteomes" id="UP000225706"/>
    </source>
</evidence>
<feature type="domain" description="Ion transport" evidence="12">
    <location>
        <begin position="1267"/>
        <end position="1518"/>
    </location>
</feature>
<dbReference type="Gene3D" id="1.10.287.70">
    <property type="match status" value="4"/>
</dbReference>
<feature type="domain" description="Ion transport" evidence="12">
    <location>
        <begin position="989"/>
        <end position="1043"/>
    </location>
</feature>
<feature type="domain" description="Ion transport" evidence="12">
    <location>
        <begin position="1"/>
        <end position="277"/>
    </location>
</feature>
<feature type="compositionally biased region" description="Basic residues" evidence="10">
    <location>
        <begin position="338"/>
        <end position="372"/>
    </location>
</feature>
<keyword evidence="7 11" id="KW-0472">Membrane</keyword>
<dbReference type="InterPro" id="IPR027359">
    <property type="entry name" value="Volt_channel_dom_sf"/>
</dbReference>
<organism evidence="13 14">
    <name type="scientific">Stylophora pistillata</name>
    <name type="common">Smooth cauliflower coral</name>
    <dbReference type="NCBI Taxonomy" id="50429"/>
    <lineage>
        <taxon>Eukaryota</taxon>
        <taxon>Metazoa</taxon>
        <taxon>Cnidaria</taxon>
        <taxon>Anthozoa</taxon>
        <taxon>Hexacorallia</taxon>
        <taxon>Scleractinia</taxon>
        <taxon>Astrocoeniina</taxon>
        <taxon>Pocilloporidae</taxon>
        <taxon>Stylophora</taxon>
    </lineage>
</organism>
<evidence type="ECO:0000256" key="3">
    <source>
        <dbReference type="ARBA" id="ARBA00022673"/>
    </source>
</evidence>
<keyword evidence="9" id="KW-0175">Coiled coil</keyword>
<dbReference type="PANTHER" id="PTHR10037:SF230">
    <property type="entry name" value="CA[2+]-CHANNEL PROTEIN ALPHA[[1]] SUBUNIT T, ISOFORM F"/>
    <property type="match status" value="1"/>
</dbReference>
<keyword evidence="3" id="KW-0407">Ion channel</keyword>
<feature type="region of interest" description="Disordered" evidence="10">
    <location>
        <begin position="1622"/>
        <end position="1665"/>
    </location>
</feature>
<feature type="transmembrane region" description="Helical" evidence="11">
    <location>
        <begin position="1487"/>
        <end position="1509"/>
    </location>
</feature>
<feature type="transmembrane region" description="Helical" evidence="11">
    <location>
        <begin position="618"/>
        <end position="636"/>
    </location>
</feature>
<keyword evidence="6 11" id="KW-1133">Transmembrane helix</keyword>
<evidence type="ECO:0000256" key="2">
    <source>
        <dbReference type="ARBA" id="ARBA00022568"/>
    </source>
</evidence>
<evidence type="ECO:0000256" key="8">
    <source>
        <dbReference type="ARBA" id="ARBA00036634"/>
    </source>
</evidence>
<feature type="transmembrane region" description="Helical" evidence="11">
    <location>
        <begin position="1092"/>
        <end position="1111"/>
    </location>
</feature>
<reference evidence="14" key="1">
    <citation type="journal article" date="2017" name="bioRxiv">
        <title>Comparative analysis of the genomes of Stylophora pistillata and Acropora digitifera provides evidence for extensive differences between species of corals.</title>
        <authorList>
            <person name="Voolstra C.R."/>
            <person name="Li Y."/>
            <person name="Liew Y.J."/>
            <person name="Baumgarten S."/>
            <person name="Zoccola D."/>
            <person name="Flot J.-F."/>
            <person name="Tambutte S."/>
            <person name="Allemand D."/>
            <person name="Aranda M."/>
        </authorList>
    </citation>
    <scope>NUCLEOTIDE SEQUENCE [LARGE SCALE GENOMIC DNA]</scope>
</reference>
<feature type="transmembrane region" description="Helical" evidence="11">
    <location>
        <begin position="244"/>
        <end position="266"/>
    </location>
</feature>
<dbReference type="InterPro" id="IPR005821">
    <property type="entry name" value="Ion_trans_dom"/>
</dbReference>
<feature type="compositionally biased region" description="Basic and acidic residues" evidence="10">
    <location>
        <begin position="1779"/>
        <end position="1797"/>
    </location>
</feature>
<accession>A0A2B4S2A7</accession>
<feature type="transmembrane region" description="Helical" evidence="11">
    <location>
        <begin position="1024"/>
        <end position="1041"/>
    </location>
</feature>
<protein>
    <submittedName>
        <fullName evidence="13">Voltage-dependent T-type calcium channel subunit alpha-1H</fullName>
    </submittedName>
</protein>
<keyword evidence="3" id="KW-0107">Calcium channel</keyword>
<feature type="transmembrane region" description="Helical" evidence="11">
    <location>
        <begin position="1300"/>
        <end position="1318"/>
    </location>
</feature>
<feature type="compositionally biased region" description="Low complexity" evidence="10">
    <location>
        <begin position="1701"/>
        <end position="1713"/>
    </location>
</feature>
<feature type="region of interest" description="Disordered" evidence="10">
    <location>
        <begin position="336"/>
        <end position="373"/>
    </location>
</feature>
<evidence type="ECO:0000259" key="12">
    <source>
        <dbReference type="Pfam" id="PF00520"/>
    </source>
</evidence>
<dbReference type="InterPro" id="IPR043203">
    <property type="entry name" value="VGCC_Ca_Na"/>
</dbReference>
<dbReference type="GO" id="GO:0086010">
    <property type="term" value="P:membrane depolarization during action potential"/>
    <property type="evidence" value="ECO:0007669"/>
    <property type="project" value="TreeGrafter"/>
</dbReference>
<evidence type="ECO:0000256" key="6">
    <source>
        <dbReference type="ARBA" id="ARBA00022989"/>
    </source>
</evidence>
<evidence type="ECO:0000256" key="1">
    <source>
        <dbReference type="ARBA" id="ARBA00004141"/>
    </source>
</evidence>
<keyword evidence="2" id="KW-0109">Calcium transport</keyword>
<feature type="region of interest" description="Disordered" evidence="10">
    <location>
        <begin position="277"/>
        <end position="296"/>
    </location>
</feature>
<evidence type="ECO:0000256" key="9">
    <source>
        <dbReference type="SAM" id="Coils"/>
    </source>
</evidence>
<dbReference type="STRING" id="50429.A0A2B4S2A7"/>
<feature type="compositionally biased region" description="Basic and acidic residues" evidence="10">
    <location>
        <begin position="1649"/>
        <end position="1659"/>
    </location>
</feature>
<dbReference type="Proteomes" id="UP000225706">
    <property type="component" value="Unassembled WGS sequence"/>
</dbReference>
<keyword evidence="2" id="KW-0406">Ion transport</keyword>
<dbReference type="PANTHER" id="PTHR10037">
    <property type="entry name" value="VOLTAGE-GATED CATION CHANNEL CALCIUM AND SODIUM"/>
    <property type="match status" value="1"/>
</dbReference>
<dbReference type="GO" id="GO:0043005">
    <property type="term" value="C:neuron projection"/>
    <property type="evidence" value="ECO:0007669"/>
    <property type="project" value="TreeGrafter"/>
</dbReference>
<feature type="region of interest" description="Disordered" evidence="10">
    <location>
        <begin position="546"/>
        <end position="565"/>
    </location>
</feature>
<evidence type="ECO:0000256" key="4">
    <source>
        <dbReference type="ARBA" id="ARBA00022692"/>
    </source>
</evidence>
<feature type="domain" description="Ion transport" evidence="12">
    <location>
        <begin position="583"/>
        <end position="816"/>
    </location>
</feature>
<keyword evidence="2" id="KW-0813">Transport</keyword>
<dbReference type="EMBL" id="LSMT01000215">
    <property type="protein sequence ID" value="PFX23179.1"/>
    <property type="molecule type" value="Genomic_DNA"/>
</dbReference>
<dbReference type="Pfam" id="PF00520">
    <property type="entry name" value="Ion_trans"/>
    <property type="match status" value="5"/>
</dbReference>
<feature type="transmembrane region" description="Helical" evidence="11">
    <location>
        <begin position="1396"/>
        <end position="1415"/>
    </location>
</feature>
<feature type="transmembrane region" description="Helical" evidence="11">
    <location>
        <begin position="706"/>
        <end position="728"/>
    </location>
</feature>
<feature type="compositionally biased region" description="Basic and acidic residues" evidence="10">
    <location>
        <begin position="1541"/>
        <end position="1555"/>
    </location>
</feature>
<feature type="transmembrane region" description="Helical" evidence="11">
    <location>
        <begin position="585"/>
        <end position="606"/>
    </location>
</feature>
<dbReference type="GO" id="GO:0008332">
    <property type="term" value="F:low voltage-gated calcium channel activity"/>
    <property type="evidence" value="ECO:0007669"/>
    <property type="project" value="TreeGrafter"/>
</dbReference>
<feature type="compositionally biased region" description="Basic and acidic residues" evidence="10">
    <location>
        <begin position="277"/>
        <end position="289"/>
    </location>
</feature>